<protein>
    <recommendedName>
        <fullName evidence="3">YCII-related domain-containing protein</fullName>
    </recommendedName>
</protein>
<sequence length="71" mass="8359">MVGRGRRRRRRDEVWLVIDERKDAPEPVLAVLATQEEARAFVDEHVPRDFPGLAYAPYDVGWTFTGRRYRS</sequence>
<proteinExistence type="predicted"/>
<reference evidence="2" key="1">
    <citation type="journal article" date="2019" name="Int. J. Syst. Evol. Microbiol.">
        <title>The Global Catalogue of Microorganisms (GCM) 10K type strain sequencing project: providing services to taxonomists for standard genome sequencing and annotation.</title>
        <authorList>
            <consortium name="The Broad Institute Genomics Platform"/>
            <consortium name="The Broad Institute Genome Sequencing Center for Infectious Disease"/>
            <person name="Wu L."/>
            <person name="Ma J."/>
        </authorList>
    </citation>
    <scope>NUCLEOTIDE SEQUENCE [LARGE SCALE GENOMIC DNA]</scope>
    <source>
        <strain evidence="2">JCM 16703</strain>
    </source>
</reference>
<gene>
    <name evidence="1" type="ORF">GCM10022215_19790</name>
</gene>
<evidence type="ECO:0008006" key="3">
    <source>
        <dbReference type="Google" id="ProtNLM"/>
    </source>
</evidence>
<dbReference type="RefSeq" id="WP_344733189.1">
    <property type="nucleotide sequence ID" value="NZ_BAAAZH010000013.1"/>
</dbReference>
<evidence type="ECO:0000313" key="2">
    <source>
        <dbReference type="Proteomes" id="UP001501495"/>
    </source>
</evidence>
<evidence type="ECO:0000313" key="1">
    <source>
        <dbReference type="EMBL" id="GAA4118323.1"/>
    </source>
</evidence>
<dbReference type="EMBL" id="BAAAZH010000013">
    <property type="protein sequence ID" value="GAA4118323.1"/>
    <property type="molecule type" value="Genomic_DNA"/>
</dbReference>
<dbReference type="Proteomes" id="UP001501495">
    <property type="component" value="Unassembled WGS sequence"/>
</dbReference>
<comment type="caution">
    <text evidence="1">The sequence shown here is derived from an EMBL/GenBank/DDBJ whole genome shotgun (WGS) entry which is preliminary data.</text>
</comment>
<keyword evidence="2" id="KW-1185">Reference proteome</keyword>
<accession>A0ABP7XI77</accession>
<organism evidence="1 2">
    <name type="scientific">Nocardioides fonticola</name>
    <dbReference type="NCBI Taxonomy" id="450363"/>
    <lineage>
        <taxon>Bacteria</taxon>
        <taxon>Bacillati</taxon>
        <taxon>Actinomycetota</taxon>
        <taxon>Actinomycetes</taxon>
        <taxon>Propionibacteriales</taxon>
        <taxon>Nocardioidaceae</taxon>
        <taxon>Nocardioides</taxon>
    </lineage>
</organism>
<name>A0ABP7XI77_9ACTN</name>